<dbReference type="GO" id="GO:0051701">
    <property type="term" value="P:biological process involved in interaction with host"/>
    <property type="evidence" value="ECO:0007669"/>
    <property type="project" value="TreeGrafter"/>
</dbReference>
<keyword evidence="1" id="KW-1133">Transmembrane helix</keyword>
<dbReference type="PANTHER" id="PTHR33371">
    <property type="entry name" value="INTERMEMBRANE PHOSPHOLIPID TRANSPORT SYSTEM BINDING PROTEIN MLAD-RELATED"/>
    <property type="match status" value="1"/>
</dbReference>
<name>A0A7X6KZX8_9NOCA</name>
<gene>
    <name evidence="4" type="ORF">HGB38_03010</name>
</gene>
<dbReference type="GO" id="GO:0005576">
    <property type="term" value="C:extracellular region"/>
    <property type="evidence" value="ECO:0007669"/>
    <property type="project" value="TreeGrafter"/>
</dbReference>
<dbReference type="Pfam" id="PF11887">
    <property type="entry name" value="Mce4_CUP1"/>
    <property type="match status" value="1"/>
</dbReference>
<dbReference type="RefSeq" id="WP_062972076.1">
    <property type="nucleotide sequence ID" value="NZ_JAAXOS010000001.1"/>
</dbReference>
<evidence type="ECO:0000259" key="3">
    <source>
        <dbReference type="Pfam" id="PF11887"/>
    </source>
</evidence>
<reference evidence="4 5" key="1">
    <citation type="submission" date="2020-04" db="EMBL/GenBank/DDBJ databases">
        <title>MicrobeNet Type strains.</title>
        <authorList>
            <person name="Nicholson A.C."/>
        </authorList>
    </citation>
    <scope>NUCLEOTIDE SEQUENCE [LARGE SCALE GENOMIC DNA]</scope>
    <source>
        <strain evidence="4 5">DSM 44956</strain>
    </source>
</reference>
<dbReference type="InterPro" id="IPR003399">
    <property type="entry name" value="Mce/MlaD"/>
</dbReference>
<dbReference type="Pfam" id="PF02470">
    <property type="entry name" value="MlaD"/>
    <property type="match status" value="1"/>
</dbReference>
<organism evidence="4 5">
    <name type="scientific">Nocardia gamkensis</name>
    <dbReference type="NCBI Taxonomy" id="352869"/>
    <lineage>
        <taxon>Bacteria</taxon>
        <taxon>Bacillati</taxon>
        <taxon>Actinomycetota</taxon>
        <taxon>Actinomycetes</taxon>
        <taxon>Mycobacteriales</taxon>
        <taxon>Nocardiaceae</taxon>
        <taxon>Nocardia</taxon>
    </lineage>
</organism>
<evidence type="ECO:0000313" key="5">
    <source>
        <dbReference type="Proteomes" id="UP000540698"/>
    </source>
</evidence>
<dbReference type="AlphaFoldDB" id="A0A7X6KZX8"/>
<keyword evidence="1" id="KW-0812">Transmembrane</keyword>
<proteinExistence type="predicted"/>
<keyword evidence="5" id="KW-1185">Reference proteome</keyword>
<protein>
    <submittedName>
        <fullName evidence="4">MCE family protein</fullName>
    </submittedName>
</protein>
<evidence type="ECO:0000259" key="2">
    <source>
        <dbReference type="Pfam" id="PF02470"/>
    </source>
</evidence>
<dbReference type="InterPro" id="IPR024516">
    <property type="entry name" value="Mce_C"/>
</dbReference>
<sequence length="340" mass="36401">MSPRTSPLLKFGVFAAVMLVLSGFLLLVFGQYRSGSRVEYAAVFTDSSGLRPGDTVRIAGVEVGTVRRVSLRDDHRVRVSFDAERGVALTNGTAVAVRYLNLVGDRYLELSDTAGPAGILAAGTEIPVERTSPALDLDLLLGGLKPVIQGLDAREVNALTWSLLEIFQGKEGTLDSLLSRTSAFTTTLAGHTEVIQQLIDHLGTVMATLAKNGDQFAGTIDRLEQLVTHLSEDRDPIAAAIDALDNGTATIADLLTGARPPLAGTVDQLARLAPLVDQDKRLLDDALQRAPGNFRKLVRTGAYGNFVQYYICAVTVRVTDDSGQVAVLPWIKQETGRCSG</sequence>
<evidence type="ECO:0000256" key="1">
    <source>
        <dbReference type="SAM" id="Phobius"/>
    </source>
</evidence>
<dbReference type="EMBL" id="JAAXOS010000001">
    <property type="protein sequence ID" value="NKY25205.1"/>
    <property type="molecule type" value="Genomic_DNA"/>
</dbReference>
<feature type="transmembrane region" description="Helical" evidence="1">
    <location>
        <begin position="12"/>
        <end position="30"/>
    </location>
</feature>
<feature type="domain" description="Mce/MlaD" evidence="2">
    <location>
        <begin position="38"/>
        <end position="111"/>
    </location>
</feature>
<comment type="caution">
    <text evidence="4">The sequence shown here is derived from an EMBL/GenBank/DDBJ whole genome shotgun (WGS) entry which is preliminary data.</text>
</comment>
<keyword evidence="1" id="KW-0472">Membrane</keyword>
<feature type="domain" description="Mammalian cell entry C-terminal" evidence="3">
    <location>
        <begin position="120"/>
        <end position="314"/>
    </location>
</feature>
<dbReference type="PANTHER" id="PTHR33371:SF17">
    <property type="entry name" value="MCE-FAMILY PROTEIN MCE1B"/>
    <property type="match status" value="1"/>
</dbReference>
<dbReference type="NCBIfam" id="TIGR00996">
    <property type="entry name" value="Mtu_fam_mce"/>
    <property type="match status" value="1"/>
</dbReference>
<dbReference type="InterPro" id="IPR005693">
    <property type="entry name" value="Mce"/>
</dbReference>
<dbReference type="Proteomes" id="UP000540698">
    <property type="component" value="Unassembled WGS sequence"/>
</dbReference>
<dbReference type="InterPro" id="IPR052336">
    <property type="entry name" value="MlaD_Phospholipid_Transporter"/>
</dbReference>
<accession>A0A7X6KZX8</accession>
<evidence type="ECO:0000313" key="4">
    <source>
        <dbReference type="EMBL" id="NKY25205.1"/>
    </source>
</evidence>